<dbReference type="GO" id="GO:0005829">
    <property type="term" value="C:cytosol"/>
    <property type="evidence" value="ECO:0007669"/>
    <property type="project" value="TreeGrafter"/>
</dbReference>
<dbReference type="InterPro" id="IPR037407">
    <property type="entry name" value="MLP_fam"/>
</dbReference>
<name>A0AB73IHX2_9BURK</name>
<protein>
    <submittedName>
        <fullName evidence="2">MbtH protein</fullName>
    </submittedName>
</protein>
<dbReference type="GO" id="GO:0019290">
    <property type="term" value="P:siderophore biosynthetic process"/>
    <property type="evidence" value="ECO:0007669"/>
    <property type="project" value="TreeGrafter"/>
</dbReference>
<dbReference type="RefSeq" id="WP_392394915.1">
    <property type="nucleotide sequence ID" value="NZ_JAURTK010000006.1"/>
</dbReference>
<dbReference type="Proteomes" id="UP001229486">
    <property type="component" value="Unassembled WGS sequence"/>
</dbReference>
<dbReference type="Pfam" id="PF03621">
    <property type="entry name" value="MbtH"/>
    <property type="match status" value="1"/>
</dbReference>
<reference evidence="2" key="1">
    <citation type="submission" date="2023-07" db="EMBL/GenBank/DDBJ databases">
        <title>Sorghum-associated microbial communities from plants grown in Nebraska, USA.</title>
        <authorList>
            <person name="Schachtman D."/>
        </authorList>
    </citation>
    <scope>NUCLEOTIDE SEQUENCE</scope>
    <source>
        <strain evidence="2">DS1061</strain>
    </source>
</reference>
<feature type="domain" description="MbtH-like" evidence="1">
    <location>
        <begin position="1"/>
        <end position="51"/>
    </location>
</feature>
<dbReference type="PANTHER" id="PTHR38444:SF1">
    <property type="entry name" value="ENTEROBACTIN BIOSYNTHESIS PROTEIN YBDZ"/>
    <property type="match status" value="1"/>
</dbReference>
<dbReference type="SUPFAM" id="SSF160582">
    <property type="entry name" value="MbtH-like"/>
    <property type="match status" value="1"/>
</dbReference>
<gene>
    <name evidence="2" type="ORF">J2793_005102</name>
</gene>
<evidence type="ECO:0000313" key="3">
    <source>
        <dbReference type="Proteomes" id="UP001229486"/>
    </source>
</evidence>
<evidence type="ECO:0000259" key="1">
    <source>
        <dbReference type="SMART" id="SM00923"/>
    </source>
</evidence>
<accession>A0AB73IHX2</accession>
<dbReference type="EMBL" id="JAURTK010000006">
    <property type="protein sequence ID" value="MDP9649635.1"/>
    <property type="molecule type" value="Genomic_DNA"/>
</dbReference>
<organism evidence="2 3">
    <name type="scientific">Paraburkholderia caledonica</name>
    <dbReference type="NCBI Taxonomy" id="134536"/>
    <lineage>
        <taxon>Bacteria</taxon>
        <taxon>Pseudomonadati</taxon>
        <taxon>Pseudomonadota</taxon>
        <taxon>Betaproteobacteria</taxon>
        <taxon>Burkholderiales</taxon>
        <taxon>Burkholderiaceae</taxon>
        <taxon>Paraburkholderia</taxon>
    </lineage>
</organism>
<dbReference type="InterPro" id="IPR038020">
    <property type="entry name" value="MbtH-like_sf"/>
</dbReference>
<dbReference type="PANTHER" id="PTHR38444">
    <property type="entry name" value="ENTEROBACTIN BIOSYNTHESIS PROTEIN YBDZ"/>
    <property type="match status" value="1"/>
</dbReference>
<sequence length="72" mass="8679">MFDNDDQTRFNVVVNLEEQYSIWPEDRPLPPGWRAEGKSGTRQECLDHIGEVWTDMRPLSLRRWMREQSRES</sequence>
<comment type="caution">
    <text evidence="2">The sequence shown here is derived from an EMBL/GenBank/DDBJ whole genome shotgun (WGS) entry which is preliminary data.</text>
</comment>
<dbReference type="SMART" id="SM00923">
    <property type="entry name" value="MbtH"/>
    <property type="match status" value="1"/>
</dbReference>
<proteinExistence type="predicted"/>
<dbReference type="AlphaFoldDB" id="A0AB73IHX2"/>
<dbReference type="InterPro" id="IPR005153">
    <property type="entry name" value="MbtH-like_dom"/>
</dbReference>
<evidence type="ECO:0000313" key="2">
    <source>
        <dbReference type="EMBL" id="MDP9649635.1"/>
    </source>
</evidence>
<dbReference type="Gene3D" id="3.90.820.10">
    <property type="entry name" value="Structural Genomics, Unknown Function 30-nov-00 1gh9 Mol_id"/>
    <property type="match status" value="1"/>
</dbReference>